<keyword evidence="1" id="KW-0732">Signal</keyword>
<protein>
    <submittedName>
        <fullName evidence="2">Uncharacterized protein</fullName>
    </submittedName>
</protein>
<proteinExistence type="predicted"/>
<dbReference type="InParanoid" id="A0A6G9ICQ5"/>
<evidence type="ECO:0000256" key="1">
    <source>
        <dbReference type="SAM" id="SignalP"/>
    </source>
</evidence>
<dbReference type="AlphaFoldDB" id="A0A6G9ICQ5"/>
<sequence>MKKFIITAAAMLTLVTSYSYAQYTNHFTKTVETTEISATASQDKPFTVSQLNEDPRINNK</sequence>
<dbReference type="EMBL" id="CP050253">
    <property type="protein sequence ID" value="QIQ22016.1"/>
    <property type="molecule type" value="Genomic_DNA"/>
</dbReference>
<keyword evidence="3" id="KW-1185">Reference proteome</keyword>
<gene>
    <name evidence="2" type="ORF">IPMB12_10160</name>
</gene>
<feature type="signal peptide" evidence="1">
    <location>
        <begin position="1"/>
        <end position="21"/>
    </location>
</feature>
<organism evidence="2 3">
    <name type="scientific">Zophobihabitans entericus</name>
    <dbReference type="NCBI Taxonomy" id="1635327"/>
    <lineage>
        <taxon>Bacteria</taxon>
        <taxon>Pseudomonadati</taxon>
        <taxon>Pseudomonadota</taxon>
        <taxon>Gammaproteobacteria</taxon>
        <taxon>Orbales</taxon>
        <taxon>Orbaceae</taxon>
        <taxon>Zophobihabitans</taxon>
    </lineage>
</organism>
<dbReference type="Proteomes" id="UP000501168">
    <property type="component" value="Chromosome"/>
</dbReference>
<reference evidence="2 3" key="1">
    <citation type="submission" date="2020-03" db="EMBL/GenBank/DDBJ databases">
        <title>Complete genome sequence of Orbus sp. IPMB12 (BCRC 80908).</title>
        <authorList>
            <person name="Lo W.-S."/>
            <person name="Chang T.-H."/>
            <person name="Kuo C.-H."/>
        </authorList>
    </citation>
    <scope>NUCLEOTIDE SEQUENCE [LARGE SCALE GENOMIC DNA]</scope>
    <source>
        <strain evidence="2 3">IPMB12</strain>
    </source>
</reference>
<dbReference type="RefSeq" id="WP_166917313.1">
    <property type="nucleotide sequence ID" value="NZ_CP050253.1"/>
</dbReference>
<name>A0A6G9ICQ5_9GAMM</name>
<dbReference type="KEGG" id="orb:IPMB12_10160"/>
<evidence type="ECO:0000313" key="3">
    <source>
        <dbReference type="Proteomes" id="UP000501168"/>
    </source>
</evidence>
<feature type="chain" id="PRO_5026238655" evidence="1">
    <location>
        <begin position="22"/>
        <end position="60"/>
    </location>
</feature>
<accession>A0A6G9ICQ5</accession>
<evidence type="ECO:0000313" key="2">
    <source>
        <dbReference type="EMBL" id="QIQ22016.1"/>
    </source>
</evidence>